<dbReference type="AlphaFoldDB" id="A0A917B9J7"/>
<evidence type="ECO:0000256" key="7">
    <source>
        <dbReference type="SAM" id="MobiDB-lite"/>
    </source>
</evidence>
<sequence>MQRRNLSPSGARRKLPRAGHGSTPLDRAGRAHARVGQAGHPLGRLGRATLVAAALTAVLAAPLCAGQIASATASTLTDAPATLAAPGGPGITSTWTSGDKLGLGTSFAADPSTSKSHVWYTLGPGKMTEVFYPTADSPQTRDLQYVVTDNSGYTSVEETDTTQQVVLSDSQALEYTQIDTAKNGSYRITKKYVTDPDRSTMLIATHFEQLTGTTPLHLYALYNPSLGNADADIASTVGHTLVASGGGVASALTSSLQFTTTTSGYSGDATDGFSQLTTSHKLTGVYDSATTPGNIVQTAEVPVGRDTTFMLSLGFGASTAEAQLNSNASILAGFTDRETAYVGGWHSWFTTLKAAPASVAGTPKLLTQYDVALMTLRAHEDKTHPGAFVASLSTPWGEVRTGNAPGYHAVWARDLYNTATALNAAGDTPAAVRALNYILGTQERSDGSIPHNSTVNGAGIAGLDGLQYDEIADPAILADQLGITDAATWAKVELSADYLVAHGVSTPQERWEEQGGYSPATIAAEIAGLVSAADIATKNGDTARATSYLATADNWQASVESWTVTHTGDISTAHYERINHNGTPDENQILTDSNGWLKLDARDEIDPSFLELTRLGVKPANDAVIGASVGVVDSVLKSDTPAGPMWHRYSEDGYGEKADGTPFNNSDPGTIGRAWPVLTGERGEYELANGNVANAQTDLAAMAASANAAYMIPEQVWDTTSIPGFTDGQATNSAAPLAWADAQYVRLALSISAPRAAGTPANVETPKIVADRYANQVNVTLTENASTSWGDTVYVVGASAALGSWKTDKAIRLSSATYPNWSVRVSLPAGSAIEYKFFTKAADGSIHWQLPGNTTHTLPAGGDVTYTGTF</sequence>
<dbReference type="InterPro" id="IPR046966">
    <property type="entry name" value="Glucoamylase_active_site"/>
</dbReference>
<feature type="region of interest" description="Disordered" evidence="7">
    <location>
        <begin position="1"/>
        <end position="36"/>
    </location>
</feature>
<reference evidence="9 10" key="1">
    <citation type="journal article" date="2014" name="Int. J. Syst. Evol. Microbiol.">
        <title>Complete genome sequence of Corynebacterium casei LMG S-19264T (=DSM 44701T), isolated from a smear-ripened cheese.</title>
        <authorList>
            <consortium name="US DOE Joint Genome Institute (JGI-PGF)"/>
            <person name="Walter F."/>
            <person name="Albersmeier A."/>
            <person name="Kalinowski J."/>
            <person name="Ruckert C."/>
        </authorList>
    </citation>
    <scope>NUCLEOTIDE SEQUENCE [LARGE SCALE GENOMIC DNA]</scope>
    <source>
        <strain evidence="9 10">CGMCC 1.12976</strain>
    </source>
</reference>
<dbReference type="Gene3D" id="2.60.40.10">
    <property type="entry name" value="Immunoglobulins"/>
    <property type="match status" value="1"/>
</dbReference>
<dbReference type="InterPro" id="IPR012341">
    <property type="entry name" value="6hp_glycosidase-like_sf"/>
</dbReference>
<dbReference type="InterPro" id="IPR002044">
    <property type="entry name" value="CBM20"/>
</dbReference>
<evidence type="ECO:0000256" key="1">
    <source>
        <dbReference type="ARBA" id="ARBA00000548"/>
    </source>
</evidence>
<organism evidence="9 10">
    <name type="scientific">Subtercola lobariae</name>
    <dbReference type="NCBI Taxonomy" id="1588641"/>
    <lineage>
        <taxon>Bacteria</taxon>
        <taxon>Bacillati</taxon>
        <taxon>Actinomycetota</taxon>
        <taxon>Actinomycetes</taxon>
        <taxon>Micrococcales</taxon>
        <taxon>Microbacteriaceae</taxon>
        <taxon>Subtercola</taxon>
    </lineage>
</organism>
<dbReference type="GO" id="GO:0016757">
    <property type="term" value="F:glycosyltransferase activity"/>
    <property type="evidence" value="ECO:0007669"/>
    <property type="project" value="UniProtKB-ARBA"/>
</dbReference>
<evidence type="ECO:0000313" key="10">
    <source>
        <dbReference type="Proteomes" id="UP000598775"/>
    </source>
</evidence>
<evidence type="ECO:0000259" key="8">
    <source>
        <dbReference type="PROSITE" id="PS51166"/>
    </source>
</evidence>
<dbReference type="InterPro" id="IPR014718">
    <property type="entry name" value="GH-type_carb-bd"/>
</dbReference>
<dbReference type="InterPro" id="IPR011013">
    <property type="entry name" value="Gal_mutarotase_sf_dom"/>
</dbReference>
<dbReference type="PROSITE" id="PS51166">
    <property type="entry name" value="CBM20"/>
    <property type="match status" value="1"/>
</dbReference>
<comment type="catalytic activity">
    <reaction evidence="1">
        <text>Endohydrolysis of (1-&gt;4)-alpha-D-glucosidic linkages in polysaccharides containing three or more (1-&gt;4)-alpha-linked D-glucose units.</text>
        <dbReference type="EC" id="3.2.1.1"/>
    </reaction>
</comment>
<dbReference type="GO" id="GO:0004556">
    <property type="term" value="F:alpha-amylase activity"/>
    <property type="evidence" value="ECO:0007669"/>
    <property type="project" value="UniProtKB-EC"/>
</dbReference>
<dbReference type="GO" id="GO:0005975">
    <property type="term" value="P:carbohydrate metabolic process"/>
    <property type="evidence" value="ECO:0007669"/>
    <property type="project" value="InterPro"/>
</dbReference>
<keyword evidence="10" id="KW-1185">Reference proteome</keyword>
<evidence type="ECO:0000256" key="3">
    <source>
        <dbReference type="ARBA" id="ARBA00012595"/>
    </source>
</evidence>
<name>A0A917B9J7_9MICO</name>
<dbReference type="InterPro" id="IPR013783">
    <property type="entry name" value="Ig-like_fold"/>
</dbReference>
<dbReference type="Gene3D" id="1.50.10.10">
    <property type="match status" value="1"/>
</dbReference>
<dbReference type="EMBL" id="BMGP01000004">
    <property type="protein sequence ID" value="GGF29859.1"/>
    <property type="molecule type" value="Genomic_DNA"/>
</dbReference>
<dbReference type="InterPro" id="IPR011613">
    <property type="entry name" value="GH15-like"/>
</dbReference>
<dbReference type="Pfam" id="PF09137">
    <property type="entry name" value="Glucodextran_N"/>
    <property type="match status" value="1"/>
</dbReference>
<dbReference type="RefSeq" id="WP_188678543.1">
    <property type="nucleotide sequence ID" value="NZ_BMGP01000004.1"/>
</dbReference>
<gene>
    <name evidence="9" type="ORF">GCM10011399_23760</name>
</gene>
<dbReference type="GO" id="GO:2001070">
    <property type="term" value="F:starch binding"/>
    <property type="evidence" value="ECO:0007669"/>
    <property type="project" value="InterPro"/>
</dbReference>
<dbReference type="EC" id="3.2.1.1" evidence="3"/>
<dbReference type="SUPFAM" id="SSF48208">
    <property type="entry name" value="Six-hairpin glycosidases"/>
    <property type="match status" value="1"/>
</dbReference>
<dbReference type="SUPFAM" id="SSF49452">
    <property type="entry name" value="Starch-binding domain-like"/>
    <property type="match status" value="1"/>
</dbReference>
<dbReference type="PROSITE" id="PS00820">
    <property type="entry name" value="GLUCOAMYLASE"/>
    <property type="match status" value="1"/>
</dbReference>
<dbReference type="SMART" id="SM01065">
    <property type="entry name" value="CBM_2"/>
    <property type="match status" value="1"/>
</dbReference>
<keyword evidence="4" id="KW-0378">Hydrolase</keyword>
<dbReference type="PANTHER" id="PTHR31616:SF0">
    <property type="entry name" value="GLUCAN 1,4-ALPHA-GLUCOSIDASE"/>
    <property type="match status" value="1"/>
</dbReference>
<evidence type="ECO:0000313" key="9">
    <source>
        <dbReference type="EMBL" id="GGF29859.1"/>
    </source>
</evidence>
<dbReference type="Proteomes" id="UP000598775">
    <property type="component" value="Unassembled WGS sequence"/>
</dbReference>
<keyword evidence="5" id="KW-0326">Glycosidase</keyword>
<dbReference type="InterPro" id="IPR008928">
    <property type="entry name" value="6-hairpin_glycosidase_sf"/>
</dbReference>
<evidence type="ECO:0000256" key="4">
    <source>
        <dbReference type="ARBA" id="ARBA00022801"/>
    </source>
</evidence>
<dbReference type="InterPro" id="IPR015220">
    <property type="entry name" value="Glucodextranase_N"/>
</dbReference>
<dbReference type="Pfam" id="PF00723">
    <property type="entry name" value="Glyco_hydro_15"/>
    <property type="match status" value="1"/>
</dbReference>
<comment type="similarity">
    <text evidence="2">Belongs to the glycosyl hydrolase 15 family.</text>
</comment>
<accession>A0A917B9J7</accession>
<comment type="caution">
    <text evidence="9">The sequence shown here is derived from an EMBL/GenBank/DDBJ whole genome shotgun (WGS) entry which is preliminary data.</text>
</comment>
<feature type="domain" description="CBM20" evidence="8">
    <location>
        <begin position="771"/>
        <end position="870"/>
    </location>
</feature>
<proteinExistence type="inferred from homology"/>
<dbReference type="SUPFAM" id="SSF74650">
    <property type="entry name" value="Galactose mutarotase-like"/>
    <property type="match status" value="1"/>
</dbReference>
<protein>
    <recommendedName>
        <fullName evidence="3">alpha-amylase</fullName>
        <ecNumber evidence="3">3.2.1.1</ecNumber>
    </recommendedName>
    <alternativeName>
        <fullName evidence="6">1,4-alpha-D-glucan glucanohydrolase</fullName>
    </alternativeName>
</protein>
<evidence type="ECO:0000256" key="2">
    <source>
        <dbReference type="ARBA" id="ARBA00006188"/>
    </source>
</evidence>
<dbReference type="PANTHER" id="PTHR31616">
    <property type="entry name" value="TREHALASE"/>
    <property type="match status" value="1"/>
</dbReference>
<evidence type="ECO:0000256" key="5">
    <source>
        <dbReference type="ARBA" id="ARBA00023295"/>
    </source>
</evidence>
<dbReference type="CDD" id="cd07430">
    <property type="entry name" value="GH15_N"/>
    <property type="match status" value="1"/>
</dbReference>
<dbReference type="InterPro" id="IPR013784">
    <property type="entry name" value="Carb-bd-like_fold"/>
</dbReference>
<dbReference type="Gene3D" id="2.70.98.10">
    <property type="match status" value="1"/>
</dbReference>
<dbReference type="Pfam" id="PF00686">
    <property type="entry name" value="CBM_20"/>
    <property type="match status" value="1"/>
</dbReference>
<evidence type="ECO:0000256" key="6">
    <source>
        <dbReference type="ARBA" id="ARBA00030238"/>
    </source>
</evidence>